<sequence length="53" mass="5795">MNVHIALGEEHPARVVVDGDTINDHTLDAGTEGDFDVQRKIEVLLLDIDSDPV</sequence>
<gene>
    <name evidence="1" type="ORF">R70211_06762</name>
</gene>
<name>A0A9N8N6F5_9BURK</name>
<keyword evidence="2" id="KW-1185">Reference proteome</keyword>
<organism evidence="1 2">
    <name type="scientific">Paraburkholderia domus</name>
    <dbReference type="NCBI Taxonomy" id="2793075"/>
    <lineage>
        <taxon>Bacteria</taxon>
        <taxon>Pseudomonadati</taxon>
        <taxon>Pseudomonadota</taxon>
        <taxon>Betaproteobacteria</taxon>
        <taxon>Burkholderiales</taxon>
        <taxon>Burkholderiaceae</taxon>
        <taxon>Paraburkholderia</taxon>
    </lineage>
</organism>
<comment type="caution">
    <text evidence="1">The sequence shown here is derived from an EMBL/GenBank/DDBJ whole genome shotgun (WGS) entry which is preliminary data.</text>
</comment>
<protein>
    <submittedName>
        <fullName evidence="1">Uncharacterized protein</fullName>
    </submittedName>
</protein>
<proteinExistence type="predicted"/>
<accession>A0A9N8N6F5</accession>
<evidence type="ECO:0000313" key="1">
    <source>
        <dbReference type="EMBL" id="CAE6958528.1"/>
    </source>
</evidence>
<evidence type="ECO:0000313" key="2">
    <source>
        <dbReference type="Proteomes" id="UP000675121"/>
    </source>
</evidence>
<dbReference type="AlphaFoldDB" id="A0A9N8N6F5"/>
<dbReference type="Proteomes" id="UP000675121">
    <property type="component" value="Unassembled WGS sequence"/>
</dbReference>
<reference evidence="1" key="1">
    <citation type="submission" date="2021-02" db="EMBL/GenBank/DDBJ databases">
        <authorList>
            <person name="Vanwijnsberghe S."/>
        </authorList>
    </citation>
    <scope>NUCLEOTIDE SEQUENCE</scope>
    <source>
        <strain evidence="1">R-70211</strain>
    </source>
</reference>
<dbReference type="RefSeq" id="WP_201138559.1">
    <property type="nucleotide sequence ID" value="NZ_CAJNAS010000029.1"/>
</dbReference>
<dbReference type="EMBL" id="CAJNAS010000029">
    <property type="protein sequence ID" value="CAE6958528.1"/>
    <property type="molecule type" value="Genomic_DNA"/>
</dbReference>